<evidence type="ECO:0000313" key="6">
    <source>
        <dbReference type="EMBL" id="KAG5539176.1"/>
    </source>
</evidence>
<evidence type="ECO:0000256" key="3">
    <source>
        <dbReference type="ARBA" id="ARBA00023125"/>
    </source>
</evidence>
<accession>A0AAV6JDB6</accession>
<dbReference type="Proteomes" id="UP000823749">
    <property type="component" value="Chromosome 7"/>
</dbReference>
<dbReference type="InterPro" id="IPR039218">
    <property type="entry name" value="REM_fam"/>
</dbReference>
<dbReference type="PANTHER" id="PTHR31674">
    <property type="entry name" value="B3 DOMAIN-CONTAINING PROTEIN REM-LIKE 3-RELATED"/>
    <property type="match status" value="1"/>
</dbReference>
<keyword evidence="5" id="KW-0539">Nucleus</keyword>
<keyword evidence="3" id="KW-0238">DNA-binding</keyword>
<comment type="caution">
    <text evidence="6">The sequence shown here is derived from an EMBL/GenBank/DDBJ whole genome shotgun (WGS) entry which is preliminary data.</text>
</comment>
<evidence type="ECO:0000256" key="2">
    <source>
        <dbReference type="ARBA" id="ARBA00023015"/>
    </source>
</evidence>
<name>A0AAV6JDB6_9ERIC</name>
<evidence type="ECO:0000256" key="1">
    <source>
        <dbReference type="ARBA" id="ARBA00004123"/>
    </source>
</evidence>
<keyword evidence="7" id="KW-1185">Reference proteome</keyword>
<comment type="subcellular location">
    <subcellularLocation>
        <location evidence="1">Nucleus</location>
    </subcellularLocation>
</comment>
<gene>
    <name evidence="6" type="ORF">RHGRI_019662</name>
</gene>
<proteinExistence type="predicted"/>
<evidence type="ECO:0000313" key="7">
    <source>
        <dbReference type="Proteomes" id="UP000823749"/>
    </source>
</evidence>
<dbReference type="AlphaFoldDB" id="A0AAV6JDB6"/>
<dbReference type="SUPFAM" id="SSF101936">
    <property type="entry name" value="DNA-binding pseudobarrel domain"/>
    <property type="match status" value="1"/>
</dbReference>
<keyword evidence="2" id="KW-0805">Transcription regulation</keyword>
<keyword evidence="4" id="KW-0804">Transcription</keyword>
<evidence type="ECO:0000256" key="4">
    <source>
        <dbReference type="ARBA" id="ARBA00023163"/>
    </source>
</evidence>
<reference evidence="6" key="1">
    <citation type="submission" date="2020-08" db="EMBL/GenBank/DDBJ databases">
        <title>Plant Genome Project.</title>
        <authorList>
            <person name="Zhang R.-G."/>
        </authorList>
    </citation>
    <scope>NUCLEOTIDE SEQUENCE</scope>
    <source>
        <strain evidence="6">WSP0</strain>
        <tissue evidence="6">Leaf</tissue>
    </source>
</reference>
<evidence type="ECO:0000256" key="5">
    <source>
        <dbReference type="ARBA" id="ARBA00023242"/>
    </source>
</evidence>
<dbReference type="InterPro" id="IPR015300">
    <property type="entry name" value="DNA-bd_pseudobarrel_sf"/>
</dbReference>
<dbReference type="GO" id="GO:0003677">
    <property type="term" value="F:DNA binding"/>
    <property type="evidence" value="ECO:0007669"/>
    <property type="project" value="UniProtKB-KW"/>
</dbReference>
<dbReference type="EMBL" id="JACTNZ010000007">
    <property type="protein sequence ID" value="KAG5539176.1"/>
    <property type="molecule type" value="Genomic_DNA"/>
</dbReference>
<protein>
    <submittedName>
        <fullName evidence="6">Uncharacterized protein</fullName>
    </submittedName>
</protein>
<dbReference type="GO" id="GO:0005634">
    <property type="term" value="C:nucleus"/>
    <property type="evidence" value="ECO:0007669"/>
    <property type="project" value="UniProtKB-SubCell"/>
</dbReference>
<organism evidence="6 7">
    <name type="scientific">Rhododendron griersonianum</name>
    <dbReference type="NCBI Taxonomy" id="479676"/>
    <lineage>
        <taxon>Eukaryota</taxon>
        <taxon>Viridiplantae</taxon>
        <taxon>Streptophyta</taxon>
        <taxon>Embryophyta</taxon>
        <taxon>Tracheophyta</taxon>
        <taxon>Spermatophyta</taxon>
        <taxon>Magnoliopsida</taxon>
        <taxon>eudicotyledons</taxon>
        <taxon>Gunneridae</taxon>
        <taxon>Pentapetalae</taxon>
        <taxon>asterids</taxon>
        <taxon>Ericales</taxon>
        <taxon>Ericaceae</taxon>
        <taxon>Ericoideae</taxon>
        <taxon>Rhodoreae</taxon>
        <taxon>Rhododendron</taxon>
    </lineage>
</organism>
<sequence length="377" mass="43758">MHPNSHNWLAATCPTFISNISVRKNTGERRGSDYYLQTDDGKLVPVASSFPRGAKNLRYIVNRDFIICYSSMFTLGSTFEWDVCEQFNLWMQSLINCIPRYIQPHLRAMNQLASPTQHTANHLCWFLAPIKLQYNEMQMQIPSLFQQYMFAPNQAILTIKSGQRTYYAKIEDSVITIGWQYIILDHTFGKDYTALFGLIGHLMFDMFIFDSEGNSVQYNWSTTEPVKHPNAPPAWDSNQTFLKITGANFLTACTPHLFRQTGTEYRFRKKITMLNWSAMELCPSLQELAYLQGFNQFTVKTKEQTWRISYTDGRLQGLSWESFVIAHNLRLDDTLIFSMDADLNLIAMVFDQDGCERTFFWYTNIEHDAASLNQQVQ</sequence>